<dbReference type="Gene3D" id="1.25.40.20">
    <property type="entry name" value="Ankyrin repeat-containing domain"/>
    <property type="match status" value="1"/>
</dbReference>
<evidence type="ECO:0000313" key="1">
    <source>
        <dbReference type="EMBL" id="KAK8882818.1"/>
    </source>
</evidence>
<dbReference type="PANTHER" id="PTHR24159">
    <property type="match status" value="1"/>
</dbReference>
<keyword evidence="2" id="KW-1185">Reference proteome</keyword>
<comment type="caution">
    <text evidence="1">The sequence shown here is derived from an EMBL/GenBank/DDBJ whole genome shotgun (WGS) entry which is preliminary data.</text>
</comment>
<dbReference type="EMBL" id="JAPFFF010000009">
    <property type="protein sequence ID" value="KAK8882818.1"/>
    <property type="molecule type" value="Genomic_DNA"/>
</dbReference>
<protein>
    <recommendedName>
        <fullName evidence="3">DUF3447 domain-containing protein</fullName>
    </recommendedName>
</protein>
<reference evidence="1 2" key="1">
    <citation type="submission" date="2024-04" db="EMBL/GenBank/DDBJ databases">
        <title>Tritrichomonas musculus Genome.</title>
        <authorList>
            <person name="Alves-Ferreira E."/>
            <person name="Grigg M."/>
            <person name="Lorenzi H."/>
            <person name="Galac M."/>
        </authorList>
    </citation>
    <scope>NUCLEOTIDE SEQUENCE [LARGE SCALE GENOMIC DNA]</scope>
    <source>
        <strain evidence="1 2">EAF2021</strain>
    </source>
</reference>
<dbReference type="SUPFAM" id="SSF48403">
    <property type="entry name" value="Ankyrin repeat"/>
    <property type="match status" value="1"/>
</dbReference>
<accession>A0ABR2JVH2</accession>
<proteinExistence type="predicted"/>
<dbReference type="Proteomes" id="UP001470230">
    <property type="component" value="Unassembled WGS sequence"/>
</dbReference>
<dbReference type="InterPro" id="IPR036770">
    <property type="entry name" value="Ankyrin_rpt-contain_sf"/>
</dbReference>
<evidence type="ECO:0008006" key="3">
    <source>
        <dbReference type="Google" id="ProtNLM"/>
    </source>
</evidence>
<sequence>MTEESPQRGIDVKEFISNNKERYDTFSSLQERLNNITQETIADTIKFVQDNSNIFFKDRSNAIFFVFTIRSFALVNFKKLELVLDVCANFATELKNVDVSEFDIIRIFVLFFSAINYLFSKNMISIQTIIHEANYFKELFINFLPEIEQYDPELARSRERLFTSFNPNRKLLEFYNFVKEYPKRHIFYRKVNYNQSFLHKSIRNDDLSSFQSLLEENAYSVNEKIEYSYYERTITADRNPSLIQTAALYGSLNIFKFLWEQNDIIIDENLLAYAYSGRNHDIIQLCETKCSDGGALLYAIQTRQQDLVDIFIENKANQIEEIPEVKEQLANFVDPDDANNKYKILNYNLLKGAVAISNFPLFLPNLKKIVYIIENIEDNSKELNSKKSSFFDSCFFDIELFKFFYSHKSSKFIFCGDDYHNYSEAVFYGANDAVRFLIEHESPEDLLKLFRIFIRRSNVMANMILDLQLKRKEEGKEEYFNYFKQNIRAEDVVTLVTYYDEDLFVKMVESFGLMNTVDDQSEIVGTFPYFLSRKMIQSLIPRITPILSFAQLTCLATLFFKLGYSDFGEMVLKSRPEDETYKKLKEMTSPDH</sequence>
<evidence type="ECO:0000313" key="2">
    <source>
        <dbReference type="Proteomes" id="UP001470230"/>
    </source>
</evidence>
<organism evidence="1 2">
    <name type="scientific">Tritrichomonas musculus</name>
    <dbReference type="NCBI Taxonomy" id="1915356"/>
    <lineage>
        <taxon>Eukaryota</taxon>
        <taxon>Metamonada</taxon>
        <taxon>Parabasalia</taxon>
        <taxon>Tritrichomonadida</taxon>
        <taxon>Tritrichomonadidae</taxon>
        <taxon>Tritrichomonas</taxon>
    </lineage>
</organism>
<dbReference type="PANTHER" id="PTHR24159:SF5">
    <property type="entry name" value="ANK_REP_REGION DOMAIN-CONTAINING PROTEIN"/>
    <property type="match status" value="1"/>
</dbReference>
<name>A0ABR2JVH2_9EUKA</name>
<gene>
    <name evidence="1" type="ORF">M9Y10_045460</name>
</gene>